<dbReference type="GO" id="GO:0016787">
    <property type="term" value="F:hydrolase activity"/>
    <property type="evidence" value="ECO:0007669"/>
    <property type="project" value="InterPro"/>
</dbReference>
<proteinExistence type="inferred from homology"/>
<dbReference type="RefSeq" id="WP_245751246.1">
    <property type="nucleotide sequence ID" value="NZ_FOXQ01000002.1"/>
</dbReference>
<dbReference type="InterPro" id="IPR006680">
    <property type="entry name" value="Amidohydro-rel"/>
</dbReference>
<keyword evidence="4" id="KW-1185">Reference proteome</keyword>
<dbReference type="InterPro" id="IPR032466">
    <property type="entry name" value="Metal_Hydrolase"/>
</dbReference>
<dbReference type="Pfam" id="PF04909">
    <property type="entry name" value="Amidohydro_2"/>
    <property type="match status" value="1"/>
</dbReference>
<name>A0A1I5TMY9_9BACT</name>
<evidence type="ECO:0000313" key="3">
    <source>
        <dbReference type="EMBL" id="SFP84410.1"/>
    </source>
</evidence>
<accession>A0A1I5TMY9</accession>
<sequence length="280" mass="32133">MIDTHVHTWNFKRAEYEWLKHNTTILNRNYLIDELETERKAAGITKGVLVQAANTIEETNYLLETALKTEWIKGVVGWLPLTNPEQSEKILSSQYIHQSYIKGVRHLIHDEPDARWLLQPEVLESLQLLVDYNLTYDVVGILDEHLKCAVTIAEKMPSLKLVIDHLNHPQVGINEHASNWFALMKEAAQHKNMYAKISGLGTCIEKNNTWNADDIKPYIEFALETFGTDRCFCGGDWPVSLLAGSYAHTWNVYKEVLSSLLCEDDLKKVYDENAVLCYNL</sequence>
<dbReference type="InterPro" id="IPR052350">
    <property type="entry name" value="Metallo-dep_Lactonases"/>
</dbReference>
<feature type="domain" description="Amidohydrolase-related" evidence="2">
    <location>
        <begin position="2"/>
        <end position="276"/>
    </location>
</feature>
<dbReference type="SUPFAM" id="SSF51556">
    <property type="entry name" value="Metallo-dependent hydrolases"/>
    <property type="match status" value="1"/>
</dbReference>
<comment type="similarity">
    <text evidence="1">Belongs to the metallo-dependent hydrolases superfamily.</text>
</comment>
<evidence type="ECO:0000259" key="2">
    <source>
        <dbReference type="Pfam" id="PF04909"/>
    </source>
</evidence>
<protein>
    <submittedName>
        <fullName evidence="3">L-fuconolactonase</fullName>
    </submittedName>
</protein>
<evidence type="ECO:0000313" key="4">
    <source>
        <dbReference type="Proteomes" id="UP000199031"/>
    </source>
</evidence>
<reference evidence="3 4" key="1">
    <citation type="submission" date="2016-10" db="EMBL/GenBank/DDBJ databases">
        <authorList>
            <person name="de Groot N.N."/>
        </authorList>
    </citation>
    <scope>NUCLEOTIDE SEQUENCE [LARGE SCALE GENOMIC DNA]</scope>
    <source>
        <strain evidence="3 4">DSM 28286</strain>
    </source>
</reference>
<dbReference type="STRING" id="1465490.SAMN05444277_102214"/>
<dbReference type="Gene3D" id="3.20.20.140">
    <property type="entry name" value="Metal-dependent hydrolases"/>
    <property type="match status" value="1"/>
</dbReference>
<dbReference type="PANTHER" id="PTHR43569:SF2">
    <property type="entry name" value="AMIDOHYDROLASE-RELATED DOMAIN-CONTAINING PROTEIN"/>
    <property type="match status" value="1"/>
</dbReference>
<dbReference type="AlphaFoldDB" id="A0A1I5TMY9"/>
<gene>
    <name evidence="3" type="ORF">SAMN05444277_102214</name>
</gene>
<evidence type="ECO:0000256" key="1">
    <source>
        <dbReference type="ARBA" id="ARBA00038310"/>
    </source>
</evidence>
<dbReference type="PANTHER" id="PTHR43569">
    <property type="entry name" value="AMIDOHYDROLASE"/>
    <property type="match status" value="1"/>
</dbReference>
<dbReference type="EMBL" id="FOXQ01000002">
    <property type="protein sequence ID" value="SFP84410.1"/>
    <property type="molecule type" value="Genomic_DNA"/>
</dbReference>
<organism evidence="3 4">
    <name type="scientific">Parafilimonas terrae</name>
    <dbReference type="NCBI Taxonomy" id="1465490"/>
    <lineage>
        <taxon>Bacteria</taxon>
        <taxon>Pseudomonadati</taxon>
        <taxon>Bacteroidota</taxon>
        <taxon>Chitinophagia</taxon>
        <taxon>Chitinophagales</taxon>
        <taxon>Chitinophagaceae</taxon>
        <taxon>Parafilimonas</taxon>
    </lineage>
</organism>
<dbReference type="Proteomes" id="UP000199031">
    <property type="component" value="Unassembled WGS sequence"/>
</dbReference>